<evidence type="ECO:0000256" key="2">
    <source>
        <dbReference type="SAM" id="MobiDB-lite"/>
    </source>
</evidence>
<dbReference type="Proteomes" id="UP000719412">
    <property type="component" value="Unassembled WGS sequence"/>
</dbReference>
<dbReference type="GO" id="GO:0008270">
    <property type="term" value="F:zinc ion binding"/>
    <property type="evidence" value="ECO:0007669"/>
    <property type="project" value="UniProtKB-KW"/>
</dbReference>
<reference evidence="4" key="1">
    <citation type="journal article" date="2020" name="J Insects Food Feed">
        <title>The yellow mealworm (Tenebrio molitor) genome: a resource for the emerging insects as food and feed industry.</title>
        <authorList>
            <person name="Eriksson T."/>
            <person name="Andere A."/>
            <person name="Kelstrup H."/>
            <person name="Emery V."/>
            <person name="Picard C."/>
        </authorList>
    </citation>
    <scope>NUCLEOTIDE SEQUENCE</scope>
    <source>
        <strain evidence="4">Stoneville</strain>
        <tissue evidence="4">Whole head</tissue>
    </source>
</reference>
<sequence length="324" mass="37446">MERRKKTNRNPKQVVEREAENESDSTDREDDSPQLAKKRRIEEIITKKVEEVLNRIHPSTSQPEPPPRASTHNLKAAEIIPLFDPETSEITSGNWLSKIDQLGFIHGWDDEAKSFYMQAKLAGIARLWYNGLKEYNKTWDDWKQALLDAFPSHEYFIDNLKKLLARKKLSNETMMNYYYSKCSLIRQCEISDSNAVSCVIDGLPAEFQGTAKSGNFKNPEDLHKGFLCKIDVPVPMKTDDVARKPLKCDVCHKSGHTSRTCYFRTENSRTGDVSKYRLVFHKPKECTHCGKTGHERDNCWHLNPAKDMKLIRKESDPEKLKSLR</sequence>
<dbReference type="InterPro" id="IPR001878">
    <property type="entry name" value="Znf_CCHC"/>
</dbReference>
<evidence type="ECO:0000259" key="3">
    <source>
        <dbReference type="PROSITE" id="PS50158"/>
    </source>
</evidence>
<feature type="region of interest" description="Disordered" evidence="2">
    <location>
        <begin position="1"/>
        <end position="41"/>
    </location>
</feature>
<dbReference type="Gene3D" id="4.10.60.10">
    <property type="entry name" value="Zinc finger, CCHC-type"/>
    <property type="match status" value="1"/>
</dbReference>
<keyword evidence="1" id="KW-0479">Metal-binding</keyword>
<feature type="domain" description="CCHC-type" evidence="3">
    <location>
        <begin position="286"/>
        <end position="299"/>
    </location>
</feature>
<gene>
    <name evidence="4" type="ORF">GEV33_006618</name>
</gene>
<feature type="region of interest" description="Disordered" evidence="2">
    <location>
        <begin position="52"/>
        <end position="71"/>
    </location>
</feature>
<keyword evidence="5" id="KW-1185">Reference proteome</keyword>
<protein>
    <recommendedName>
        <fullName evidence="3">CCHC-type domain-containing protein</fullName>
    </recommendedName>
</protein>
<evidence type="ECO:0000313" key="4">
    <source>
        <dbReference type="EMBL" id="KAH0816173.1"/>
    </source>
</evidence>
<dbReference type="AlphaFoldDB" id="A0A8J6LDX5"/>
<dbReference type="PANTHER" id="PTHR33223">
    <property type="entry name" value="CCHC-TYPE DOMAIN-CONTAINING PROTEIN"/>
    <property type="match status" value="1"/>
</dbReference>
<dbReference type="GO" id="GO:0003676">
    <property type="term" value="F:nucleic acid binding"/>
    <property type="evidence" value="ECO:0007669"/>
    <property type="project" value="InterPro"/>
</dbReference>
<feature type="compositionally biased region" description="Acidic residues" evidence="2">
    <location>
        <begin position="21"/>
        <end position="32"/>
    </location>
</feature>
<evidence type="ECO:0000313" key="5">
    <source>
        <dbReference type="Proteomes" id="UP000719412"/>
    </source>
</evidence>
<reference evidence="4" key="2">
    <citation type="submission" date="2021-08" db="EMBL/GenBank/DDBJ databases">
        <authorList>
            <person name="Eriksson T."/>
        </authorList>
    </citation>
    <scope>NUCLEOTIDE SEQUENCE</scope>
    <source>
        <strain evidence="4">Stoneville</strain>
        <tissue evidence="4">Whole head</tissue>
    </source>
</reference>
<keyword evidence="1" id="KW-0863">Zinc-finger</keyword>
<dbReference type="PANTHER" id="PTHR33223:SF6">
    <property type="entry name" value="CCHC-TYPE DOMAIN-CONTAINING PROTEIN"/>
    <property type="match status" value="1"/>
</dbReference>
<proteinExistence type="predicted"/>
<evidence type="ECO:0000256" key="1">
    <source>
        <dbReference type="PROSITE-ProRule" id="PRU00047"/>
    </source>
</evidence>
<comment type="caution">
    <text evidence="4">The sequence shown here is derived from an EMBL/GenBank/DDBJ whole genome shotgun (WGS) entry which is preliminary data.</text>
</comment>
<accession>A0A8J6LDX5</accession>
<keyword evidence="1" id="KW-0862">Zinc</keyword>
<dbReference type="EMBL" id="JABDTM020021942">
    <property type="protein sequence ID" value="KAH0816173.1"/>
    <property type="molecule type" value="Genomic_DNA"/>
</dbReference>
<dbReference type="PROSITE" id="PS50158">
    <property type="entry name" value="ZF_CCHC"/>
    <property type="match status" value="1"/>
</dbReference>
<organism evidence="4 5">
    <name type="scientific">Tenebrio molitor</name>
    <name type="common">Yellow mealworm beetle</name>
    <dbReference type="NCBI Taxonomy" id="7067"/>
    <lineage>
        <taxon>Eukaryota</taxon>
        <taxon>Metazoa</taxon>
        <taxon>Ecdysozoa</taxon>
        <taxon>Arthropoda</taxon>
        <taxon>Hexapoda</taxon>
        <taxon>Insecta</taxon>
        <taxon>Pterygota</taxon>
        <taxon>Neoptera</taxon>
        <taxon>Endopterygota</taxon>
        <taxon>Coleoptera</taxon>
        <taxon>Polyphaga</taxon>
        <taxon>Cucujiformia</taxon>
        <taxon>Tenebrionidae</taxon>
        <taxon>Tenebrio</taxon>
    </lineage>
</organism>
<name>A0A8J6LDX5_TENMO</name>